<gene>
    <name evidence="9" type="ORF">BD324DRAFT_575120</name>
</gene>
<keyword evidence="9" id="KW-0418">Kinase</keyword>
<dbReference type="Proteomes" id="UP000193218">
    <property type="component" value="Unassembled WGS sequence"/>
</dbReference>
<dbReference type="SUPFAM" id="SSF53254">
    <property type="entry name" value="Phosphoglycerate mutase-like"/>
    <property type="match status" value="1"/>
</dbReference>
<dbReference type="InterPro" id="IPR003094">
    <property type="entry name" value="6Pfruct_kin"/>
</dbReference>
<feature type="compositionally biased region" description="Basic and acidic residues" evidence="7">
    <location>
        <begin position="655"/>
        <end position="667"/>
    </location>
</feature>
<dbReference type="PANTHER" id="PTHR10606">
    <property type="entry name" value="6-PHOSPHOFRUCTO-2-KINASE/FRUCTOSE-2,6-BISPHOSPHATASE"/>
    <property type="match status" value="1"/>
</dbReference>
<dbReference type="GO" id="GO:0004331">
    <property type="term" value="F:fructose-2,6-bisphosphate 2-phosphatase activity"/>
    <property type="evidence" value="ECO:0007669"/>
    <property type="project" value="UniProtKB-EC"/>
</dbReference>
<evidence type="ECO:0000256" key="6">
    <source>
        <dbReference type="PIRSR" id="PIRSR613078-2"/>
    </source>
</evidence>
<dbReference type="Pfam" id="PF01591">
    <property type="entry name" value="6PF2K"/>
    <property type="match status" value="1"/>
</dbReference>
<comment type="similarity">
    <text evidence="1">In the C-terminal section; belongs to the phosphoglycerate mutase family.</text>
</comment>
<feature type="region of interest" description="Disordered" evidence="7">
    <location>
        <begin position="624"/>
        <end position="683"/>
    </location>
</feature>
<sequence length="683" mass="74952">MATTSLPPSALGPNGNNNPSGLSLTRPALNPGGGVDPMVLEDAMNKLDSLRLTRSPSSTSGHSQVTSGASSPSGTTGKAGLLERFGGGDAKSGIPGSSETVAATLGRSIPGTPHFGAQTELLKTLDESTKVIRQNANIPSRASSVSGIGAVVEKPDYSEAKIVVAMVGLPARGKSYLSNKLMRYLRWLEYNVEVFNVGQLRRSKARAAAQSGGDKADHTAVFFNHSNEEGNKARTQLASESLEALIAWLKAEGNVGIMDATNSTFERRALIKNRLAREPKLQLLFVESLCNDPAVIATNIALKVQSGDPDYANMSREEAERDFRWRIEEYERVYQSINEPDVSFCRILNVGSQVTINRIEGYLQSRIAFYLMNLHLKPRSIYLSRHGESMYNVDGKIGGDSDLSERGWEYARALPDLVKKNIGDLPLEVWTSTLQRTIQTGSFLPFEKKTWKSLDELDAGVCDGMTYEEIEAMYPEDYEARDDDKFNYRYRGGESYRDVVVRLEPVIMELERQENILIIAHQAILRCLYAYFLALPQEELPYIKANPQIPLHTLIKITPMAYGCHEERYPLPIAAVDTHRPKPNSGHRKNSIPSGGSSVMGHGSDNLEAISRATANTARDYYGDLSSHPMTNQGSASKLGELTTSPKHGSAEAVEAVRRALEKDQDQGKLSPKVAVGSFRGQQ</sequence>
<dbReference type="OrthoDB" id="267323at2759"/>
<evidence type="ECO:0000313" key="9">
    <source>
        <dbReference type="EMBL" id="ORX40594.1"/>
    </source>
</evidence>
<feature type="compositionally biased region" description="Low complexity" evidence="7">
    <location>
        <begin position="52"/>
        <end position="80"/>
    </location>
</feature>
<dbReference type="InterPro" id="IPR027417">
    <property type="entry name" value="P-loop_NTPase"/>
</dbReference>
<dbReference type="GO" id="GO:0006000">
    <property type="term" value="P:fructose metabolic process"/>
    <property type="evidence" value="ECO:0007669"/>
    <property type="project" value="InterPro"/>
</dbReference>
<dbReference type="FunFam" id="3.40.50.300:FF:000644">
    <property type="entry name" value="GpmB, Fructose-2,6-bisphosphatase"/>
    <property type="match status" value="1"/>
</dbReference>
<dbReference type="SMART" id="SM00855">
    <property type="entry name" value="PGAM"/>
    <property type="match status" value="1"/>
</dbReference>
<dbReference type="FunCoup" id="A0A1Y1USU1">
    <property type="interactions" value="202"/>
</dbReference>
<feature type="region of interest" description="Disordered" evidence="7">
    <location>
        <begin position="578"/>
        <end position="604"/>
    </location>
</feature>
<evidence type="ECO:0000259" key="8">
    <source>
        <dbReference type="Pfam" id="PF01591"/>
    </source>
</evidence>
<dbReference type="Gene3D" id="3.40.50.1240">
    <property type="entry name" value="Phosphoglycerate mutase-like"/>
    <property type="match status" value="1"/>
</dbReference>
<keyword evidence="9" id="KW-0808">Transferase</keyword>
<dbReference type="PANTHER" id="PTHR10606:SF44">
    <property type="entry name" value="6-PHOSPHOFRUCTO 2-KINASE_FRUCTOSE 2,6-BISPHOSPHATASE LONG FORM"/>
    <property type="match status" value="1"/>
</dbReference>
<dbReference type="GO" id="GO:0006003">
    <property type="term" value="P:fructose 2,6-bisphosphate metabolic process"/>
    <property type="evidence" value="ECO:0007669"/>
    <property type="project" value="InterPro"/>
</dbReference>
<dbReference type="CDD" id="cd07067">
    <property type="entry name" value="HP_PGM_like"/>
    <property type="match status" value="1"/>
</dbReference>
<feature type="binding site" evidence="6">
    <location>
        <position position="436"/>
    </location>
    <ligand>
        <name>substrate</name>
    </ligand>
</feature>
<feature type="region of interest" description="Disordered" evidence="7">
    <location>
        <begin position="52"/>
        <end position="98"/>
    </location>
</feature>
<keyword evidence="4" id="KW-0378">Hydrolase</keyword>
<protein>
    <recommendedName>
        <fullName evidence="2">fructose-2,6-bisphosphate 2-phosphatase</fullName>
        <ecNumber evidence="2">3.1.3.46</ecNumber>
    </recommendedName>
</protein>
<dbReference type="Gene3D" id="3.40.50.300">
    <property type="entry name" value="P-loop containing nucleotide triphosphate hydrolases"/>
    <property type="match status" value="1"/>
</dbReference>
<keyword evidence="3" id="KW-0547">Nucleotide-binding</keyword>
<dbReference type="RefSeq" id="XP_021874273.1">
    <property type="nucleotide sequence ID" value="XM_022013106.1"/>
</dbReference>
<feature type="compositionally biased region" description="Basic residues" evidence="7">
    <location>
        <begin position="581"/>
        <end position="590"/>
    </location>
</feature>
<reference evidence="9 10" key="1">
    <citation type="submission" date="2017-03" db="EMBL/GenBank/DDBJ databases">
        <title>Widespread Adenine N6-methylation of Active Genes in Fungi.</title>
        <authorList>
            <consortium name="DOE Joint Genome Institute"/>
            <person name="Mondo S.J."/>
            <person name="Dannebaum R.O."/>
            <person name="Kuo R.C."/>
            <person name="Louie K.B."/>
            <person name="Bewick A.J."/>
            <person name="Labutti K."/>
            <person name="Haridas S."/>
            <person name="Kuo A."/>
            <person name="Salamov A."/>
            <person name="Ahrendt S.R."/>
            <person name="Lau R."/>
            <person name="Bowen B.P."/>
            <person name="Lipzen A."/>
            <person name="Sullivan W."/>
            <person name="Andreopoulos W.B."/>
            <person name="Clum A."/>
            <person name="Lindquist E."/>
            <person name="Daum C."/>
            <person name="Northen T.R."/>
            <person name="Ramamoorthy G."/>
            <person name="Schmitz R.J."/>
            <person name="Gryganskyi A."/>
            <person name="Culley D."/>
            <person name="Magnuson J."/>
            <person name="James T.Y."/>
            <person name="O'Malley M.A."/>
            <person name="Stajich J.E."/>
            <person name="Spatafora J.W."/>
            <person name="Visel A."/>
            <person name="Grigoriev I.V."/>
        </authorList>
    </citation>
    <scope>NUCLEOTIDE SEQUENCE [LARGE SCALE GENOMIC DNA]</scope>
    <source>
        <strain evidence="9 10">NRRL Y-17943</strain>
    </source>
</reference>
<name>A0A1Y1USU1_9TREE</name>
<feature type="binding site" evidence="6">
    <location>
        <begin position="385"/>
        <end position="392"/>
    </location>
    <ligand>
        <name>substrate</name>
    </ligand>
</feature>
<feature type="region of interest" description="Disordered" evidence="7">
    <location>
        <begin position="1"/>
        <end position="39"/>
    </location>
</feature>
<dbReference type="InterPro" id="IPR029033">
    <property type="entry name" value="His_PPase_superfam"/>
</dbReference>
<organism evidence="9 10">
    <name type="scientific">Kockovaella imperatae</name>
    <dbReference type="NCBI Taxonomy" id="4999"/>
    <lineage>
        <taxon>Eukaryota</taxon>
        <taxon>Fungi</taxon>
        <taxon>Dikarya</taxon>
        <taxon>Basidiomycota</taxon>
        <taxon>Agaricomycotina</taxon>
        <taxon>Tremellomycetes</taxon>
        <taxon>Tremellales</taxon>
        <taxon>Cuniculitremaceae</taxon>
        <taxon>Kockovaella</taxon>
    </lineage>
</organism>
<dbReference type="EMBL" id="NBSH01000001">
    <property type="protein sequence ID" value="ORX40594.1"/>
    <property type="molecule type" value="Genomic_DNA"/>
</dbReference>
<dbReference type="GeneID" id="33554914"/>
<dbReference type="SUPFAM" id="SSF52540">
    <property type="entry name" value="P-loop containing nucleoside triphosphate hydrolases"/>
    <property type="match status" value="1"/>
</dbReference>
<dbReference type="InterPro" id="IPR013079">
    <property type="entry name" value="6Phosfructo_kin"/>
</dbReference>
<feature type="compositionally biased region" description="Polar residues" evidence="7">
    <location>
        <begin position="628"/>
        <end position="647"/>
    </location>
</feature>
<keyword evidence="10" id="KW-1185">Reference proteome</keyword>
<dbReference type="PRINTS" id="PR00991">
    <property type="entry name" value="6PFRUCTKNASE"/>
</dbReference>
<evidence type="ECO:0000256" key="5">
    <source>
        <dbReference type="ARBA" id="ARBA00022840"/>
    </source>
</evidence>
<dbReference type="GO" id="GO:0003873">
    <property type="term" value="F:6-phosphofructo-2-kinase activity"/>
    <property type="evidence" value="ECO:0007669"/>
    <property type="project" value="InterPro"/>
</dbReference>
<dbReference type="STRING" id="4999.A0A1Y1USU1"/>
<comment type="caution">
    <text evidence="9">The sequence shown here is derived from an EMBL/GenBank/DDBJ whole genome shotgun (WGS) entry which is preliminary data.</text>
</comment>
<keyword evidence="5" id="KW-0067">ATP-binding</keyword>
<dbReference type="GO" id="GO:0005829">
    <property type="term" value="C:cytosol"/>
    <property type="evidence" value="ECO:0007669"/>
    <property type="project" value="TreeGrafter"/>
</dbReference>
<dbReference type="InParanoid" id="A0A1Y1USU1"/>
<dbReference type="InterPro" id="IPR001345">
    <property type="entry name" value="PG/BPGM_mutase_AS"/>
</dbReference>
<evidence type="ECO:0000313" key="10">
    <source>
        <dbReference type="Proteomes" id="UP000193218"/>
    </source>
</evidence>
<evidence type="ECO:0000256" key="3">
    <source>
        <dbReference type="ARBA" id="ARBA00022741"/>
    </source>
</evidence>
<dbReference type="Pfam" id="PF00300">
    <property type="entry name" value="His_Phos_1"/>
    <property type="match status" value="1"/>
</dbReference>
<accession>A0A1Y1USU1</accession>
<evidence type="ECO:0000256" key="1">
    <source>
        <dbReference type="ARBA" id="ARBA00008408"/>
    </source>
</evidence>
<dbReference type="GO" id="GO:0005524">
    <property type="term" value="F:ATP binding"/>
    <property type="evidence" value="ECO:0007669"/>
    <property type="project" value="UniProtKB-KW"/>
</dbReference>
<feature type="compositionally biased region" description="Low complexity" evidence="7">
    <location>
        <begin position="1"/>
        <end position="24"/>
    </location>
</feature>
<dbReference type="EC" id="3.1.3.46" evidence="2"/>
<dbReference type="PROSITE" id="PS00175">
    <property type="entry name" value="PG_MUTASE"/>
    <property type="match status" value="1"/>
</dbReference>
<dbReference type="AlphaFoldDB" id="A0A1Y1USU1"/>
<dbReference type="InterPro" id="IPR013078">
    <property type="entry name" value="His_Pase_superF_clade-1"/>
</dbReference>
<evidence type="ECO:0000256" key="2">
    <source>
        <dbReference type="ARBA" id="ARBA00013067"/>
    </source>
</evidence>
<evidence type="ECO:0000256" key="7">
    <source>
        <dbReference type="SAM" id="MobiDB-lite"/>
    </source>
</evidence>
<feature type="domain" description="6-phosphofructo-2-kinase" evidence="8">
    <location>
        <begin position="156"/>
        <end position="378"/>
    </location>
</feature>
<evidence type="ECO:0000256" key="4">
    <source>
        <dbReference type="ARBA" id="ARBA00022801"/>
    </source>
</evidence>
<proteinExistence type="inferred from homology"/>
<dbReference type="FunFam" id="3.40.50.1240:FF:000005">
    <property type="entry name" value="GpmB, Fructose-2,6-bisphosphatase"/>
    <property type="match status" value="1"/>
</dbReference>